<evidence type="ECO:0000313" key="5">
    <source>
        <dbReference type="EMBL" id="CAG2254158.1"/>
    </source>
</evidence>
<dbReference type="Proteomes" id="UP000683360">
    <property type="component" value="Unassembled WGS sequence"/>
</dbReference>
<comment type="caution">
    <text evidence="5">The sequence shown here is derived from an EMBL/GenBank/DDBJ whole genome shotgun (WGS) entry which is preliminary data.</text>
</comment>
<dbReference type="Pfam" id="PF12796">
    <property type="entry name" value="Ank_2"/>
    <property type="match status" value="2"/>
</dbReference>
<evidence type="ECO:0000256" key="1">
    <source>
        <dbReference type="ARBA" id="ARBA00022737"/>
    </source>
</evidence>
<feature type="repeat" description="ANK" evidence="3">
    <location>
        <begin position="155"/>
        <end position="189"/>
    </location>
</feature>
<dbReference type="AlphaFoldDB" id="A0A8S3VGZ2"/>
<feature type="compositionally biased region" description="Low complexity" evidence="4">
    <location>
        <begin position="1"/>
        <end position="11"/>
    </location>
</feature>
<keyword evidence="6" id="KW-1185">Reference proteome</keyword>
<dbReference type="OrthoDB" id="310270at2759"/>
<keyword evidence="1" id="KW-0677">Repeat</keyword>
<dbReference type="InterPro" id="IPR036770">
    <property type="entry name" value="Ankyrin_rpt-contain_sf"/>
</dbReference>
<accession>A0A8S3VGZ2</accession>
<sequence length="411" mass="46324">MSSGSFVSLSSSEDDDIPHSKIINTSTTSFHLQMENSDSGSDDGSKTVDIGCKLYETRIKAGRHLILKLLLYNKASPNSMSSFGDLPIHLALRMESVVKERHMKDILLLLNYSTEINIPDKKGNTPIILAASFCSVDVIKKMIEIGADMTYKEDEGNSALHKHMDSEIFDREVVSILLKHGSSLNTQNNLGETPFNRFMKSSYIVYKDIQFLVEDCGSDLNNDKIGCNSALMDAIERNRFYAVPYLIRHMVNLNHIGQEGQTALHVALLKGKCRFDLSIEAKLKRIRTDIQEMSDVKVVETVMCLLNAGADVNIITENGKSPLYLLLSKHPWKIVQKLFPLIIEKGADPNLGHYPPLEIATLLRRVSHVKSLLKHGAKVDITNRRNETALICTTLMYYLKERYCCRKLYNN</sequence>
<dbReference type="SMART" id="SM00248">
    <property type="entry name" value="ANK"/>
    <property type="match status" value="7"/>
</dbReference>
<proteinExistence type="predicted"/>
<evidence type="ECO:0000256" key="3">
    <source>
        <dbReference type="PROSITE-ProRule" id="PRU00023"/>
    </source>
</evidence>
<protein>
    <submittedName>
        <fullName evidence="5">Uncharacterized protein</fullName>
    </submittedName>
</protein>
<dbReference type="EMBL" id="CAJPWZ010003224">
    <property type="protein sequence ID" value="CAG2254158.1"/>
    <property type="molecule type" value="Genomic_DNA"/>
</dbReference>
<name>A0A8S3VGZ2_MYTED</name>
<keyword evidence="2 3" id="KW-0040">ANK repeat</keyword>
<dbReference type="PANTHER" id="PTHR24178">
    <property type="entry name" value="MOLTING PROTEIN MLT-4"/>
    <property type="match status" value="1"/>
</dbReference>
<dbReference type="SUPFAM" id="SSF48403">
    <property type="entry name" value="Ankyrin repeat"/>
    <property type="match status" value="1"/>
</dbReference>
<evidence type="ECO:0000313" key="6">
    <source>
        <dbReference type="Proteomes" id="UP000683360"/>
    </source>
</evidence>
<gene>
    <name evidence="5" type="ORF">MEDL_65637</name>
</gene>
<feature type="repeat" description="ANK" evidence="3">
    <location>
        <begin position="122"/>
        <end position="154"/>
    </location>
</feature>
<organism evidence="5 6">
    <name type="scientific">Mytilus edulis</name>
    <name type="common">Blue mussel</name>
    <dbReference type="NCBI Taxonomy" id="6550"/>
    <lineage>
        <taxon>Eukaryota</taxon>
        <taxon>Metazoa</taxon>
        <taxon>Spiralia</taxon>
        <taxon>Lophotrochozoa</taxon>
        <taxon>Mollusca</taxon>
        <taxon>Bivalvia</taxon>
        <taxon>Autobranchia</taxon>
        <taxon>Pteriomorphia</taxon>
        <taxon>Mytilida</taxon>
        <taxon>Mytiloidea</taxon>
        <taxon>Mytilidae</taxon>
        <taxon>Mytilinae</taxon>
        <taxon>Mytilus</taxon>
    </lineage>
</organism>
<dbReference type="PROSITE" id="PS50088">
    <property type="entry name" value="ANK_REPEAT"/>
    <property type="match status" value="2"/>
</dbReference>
<dbReference type="PROSITE" id="PS50297">
    <property type="entry name" value="ANK_REP_REGION"/>
    <property type="match status" value="1"/>
</dbReference>
<feature type="region of interest" description="Disordered" evidence="4">
    <location>
        <begin position="1"/>
        <end position="21"/>
    </location>
</feature>
<dbReference type="InterPro" id="IPR002110">
    <property type="entry name" value="Ankyrin_rpt"/>
</dbReference>
<evidence type="ECO:0000256" key="2">
    <source>
        <dbReference type="ARBA" id="ARBA00023043"/>
    </source>
</evidence>
<dbReference type="Gene3D" id="1.25.40.20">
    <property type="entry name" value="Ankyrin repeat-containing domain"/>
    <property type="match status" value="2"/>
</dbReference>
<evidence type="ECO:0000256" key="4">
    <source>
        <dbReference type="SAM" id="MobiDB-lite"/>
    </source>
</evidence>
<reference evidence="5" key="1">
    <citation type="submission" date="2021-03" db="EMBL/GenBank/DDBJ databases">
        <authorList>
            <person name="Bekaert M."/>
        </authorList>
    </citation>
    <scope>NUCLEOTIDE SEQUENCE</scope>
</reference>